<gene>
    <name evidence="7" type="ORF">AS026_00615</name>
</gene>
<evidence type="ECO:0000256" key="3">
    <source>
        <dbReference type="ARBA" id="ARBA00023270"/>
    </source>
</evidence>
<dbReference type="InterPro" id="IPR002220">
    <property type="entry name" value="DapA-like"/>
</dbReference>
<reference evidence="7 8" key="1">
    <citation type="submission" date="2015-11" db="EMBL/GenBank/DDBJ databases">
        <title>Draft Genome Sequence of the Strain BR 10423 (Rhizobium sp.) isolated from nodules of Mimosa pudica.</title>
        <authorList>
            <person name="Barauna A.C."/>
            <person name="Zilli J.E."/>
            <person name="Simoes-Araujo J.L."/>
            <person name="Reis V.M."/>
            <person name="James E.K."/>
            <person name="Reis F.B.Jr."/>
            <person name="Rouws L.F."/>
            <person name="Passos S.R."/>
            <person name="Gois S.R."/>
        </authorList>
    </citation>
    <scope>NUCLEOTIDE SEQUENCE [LARGE SCALE GENOMIC DNA]</scope>
    <source>
        <strain evidence="7 8">BR10423</strain>
    </source>
</reference>
<dbReference type="Proteomes" id="UP000068164">
    <property type="component" value="Unassembled WGS sequence"/>
</dbReference>
<dbReference type="GO" id="GO:0044281">
    <property type="term" value="P:small molecule metabolic process"/>
    <property type="evidence" value="ECO:0007669"/>
    <property type="project" value="UniProtKB-ARBA"/>
</dbReference>
<evidence type="ECO:0000256" key="2">
    <source>
        <dbReference type="ARBA" id="ARBA00023239"/>
    </source>
</evidence>
<proteinExistence type="inferred from homology"/>
<feature type="active site" description="Schiff-base intermediate with substrate" evidence="5">
    <location>
        <position position="165"/>
    </location>
</feature>
<dbReference type="EMBL" id="LNCD01000001">
    <property type="protein sequence ID" value="KWV60339.1"/>
    <property type="molecule type" value="Genomic_DNA"/>
</dbReference>
<dbReference type="InterPro" id="IPR020625">
    <property type="entry name" value="Schiff_base-form_aldolases_AS"/>
</dbReference>
<feature type="binding site" evidence="6">
    <location>
        <position position="204"/>
    </location>
    <ligand>
        <name>pyruvate</name>
        <dbReference type="ChEBI" id="CHEBI:15361"/>
    </ligand>
</feature>
<dbReference type="AlphaFoldDB" id="A0A109K3X5"/>
<sequence>MSEFQFPGLNLAITTPFDDAGRIDYISLEHNIERYLAAGVRSFLLSSGTGMHVYLSKEESEGLIRRGARIVNGRAKIIAQTSALLVEEAVERTARARDAGAEGVMVLPPFFEGPTDDQGIVDFYAEVAEVGLPVIGYNVPQAVGVAITPELLLKLSEIPGFCAVKDSGGDLGKQAELIRTGKFVMNGADNLVPYALYAGCHGLIWGGANFAPRTCLAIVDAAARGNWAETRELWKLLEPVMALLSKGDYVQTVYAAAHLAGYGAGSPRKPLRALSSDCIPALRQSIETLIEREAI</sequence>
<comment type="similarity">
    <text evidence="1 4">Belongs to the DapA family.</text>
</comment>
<dbReference type="InterPro" id="IPR013785">
    <property type="entry name" value="Aldolase_TIM"/>
</dbReference>
<dbReference type="RefSeq" id="WP_062368322.1">
    <property type="nucleotide sequence ID" value="NZ_LNCD01000001.1"/>
</dbReference>
<dbReference type="SMART" id="SM01130">
    <property type="entry name" value="DHDPS"/>
    <property type="match status" value="1"/>
</dbReference>
<keyword evidence="3" id="KW-0704">Schiff base</keyword>
<evidence type="ECO:0000256" key="6">
    <source>
        <dbReference type="PIRSR" id="PIRSR001365-2"/>
    </source>
</evidence>
<keyword evidence="2 4" id="KW-0456">Lyase</keyword>
<dbReference type="PROSITE" id="PS00666">
    <property type="entry name" value="DHDPS_2"/>
    <property type="match status" value="1"/>
</dbReference>
<evidence type="ECO:0000256" key="1">
    <source>
        <dbReference type="ARBA" id="ARBA00007592"/>
    </source>
</evidence>
<feature type="active site" description="Proton donor/acceptor" evidence="5">
    <location>
        <position position="137"/>
    </location>
</feature>
<dbReference type="GO" id="GO:0008840">
    <property type="term" value="F:4-hydroxy-tetrahydrodipicolinate synthase activity"/>
    <property type="evidence" value="ECO:0007669"/>
    <property type="project" value="TreeGrafter"/>
</dbReference>
<dbReference type="PRINTS" id="PR00146">
    <property type="entry name" value="DHPICSNTHASE"/>
</dbReference>
<comment type="caution">
    <text evidence="7">The sequence shown here is derived from an EMBL/GenBank/DDBJ whole genome shotgun (WGS) entry which is preliminary data.</text>
</comment>
<dbReference type="CDD" id="cd00408">
    <property type="entry name" value="DHDPS-like"/>
    <property type="match status" value="1"/>
</dbReference>
<name>A0A109K3X5_9HYPH</name>
<evidence type="ECO:0000256" key="5">
    <source>
        <dbReference type="PIRSR" id="PIRSR001365-1"/>
    </source>
</evidence>
<dbReference type="SUPFAM" id="SSF51569">
    <property type="entry name" value="Aldolase"/>
    <property type="match status" value="1"/>
</dbReference>
<feature type="binding site" evidence="6">
    <location>
        <position position="49"/>
    </location>
    <ligand>
        <name>pyruvate</name>
        <dbReference type="ChEBI" id="CHEBI:15361"/>
    </ligand>
</feature>
<accession>A0A109K3X5</accession>
<dbReference type="PANTHER" id="PTHR12128:SF66">
    <property type="entry name" value="4-HYDROXY-2-OXOGLUTARATE ALDOLASE, MITOCHONDRIAL"/>
    <property type="match status" value="1"/>
</dbReference>
<evidence type="ECO:0000256" key="4">
    <source>
        <dbReference type="PIRNR" id="PIRNR001365"/>
    </source>
</evidence>
<dbReference type="OrthoDB" id="9782828at2"/>
<evidence type="ECO:0000313" key="7">
    <source>
        <dbReference type="EMBL" id="KWV60339.1"/>
    </source>
</evidence>
<keyword evidence="8" id="KW-1185">Reference proteome</keyword>
<dbReference type="Gene3D" id="3.20.20.70">
    <property type="entry name" value="Aldolase class I"/>
    <property type="match status" value="1"/>
</dbReference>
<dbReference type="Pfam" id="PF00701">
    <property type="entry name" value="DHDPS"/>
    <property type="match status" value="1"/>
</dbReference>
<evidence type="ECO:0000313" key="8">
    <source>
        <dbReference type="Proteomes" id="UP000068164"/>
    </source>
</evidence>
<dbReference type="PANTHER" id="PTHR12128">
    <property type="entry name" value="DIHYDRODIPICOLINATE SYNTHASE"/>
    <property type="match status" value="1"/>
</dbReference>
<dbReference type="PIRSF" id="PIRSF001365">
    <property type="entry name" value="DHDPS"/>
    <property type="match status" value="1"/>
</dbReference>
<protein>
    <submittedName>
        <fullName evidence="7">Dihydrodipicolinate synthetase</fullName>
    </submittedName>
</protein>
<organism evidence="7 8">
    <name type="scientific">Rhizobium altiplani</name>
    <dbReference type="NCBI Taxonomy" id="1864509"/>
    <lineage>
        <taxon>Bacteria</taxon>
        <taxon>Pseudomonadati</taxon>
        <taxon>Pseudomonadota</taxon>
        <taxon>Alphaproteobacteria</taxon>
        <taxon>Hyphomicrobiales</taxon>
        <taxon>Rhizobiaceae</taxon>
        <taxon>Rhizobium/Agrobacterium group</taxon>
        <taxon>Rhizobium</taxon>
    </lineage>
</organism>